<protein>
    <submittedName>
        <fullName evidence="2">DUF4393 domain-containing protein</fullName>
    </submittedName>
</protein>
<accession>A0A848K8I1</accession>
<sequence length="259" mass="28820">MTEKSGPHELRRLPVIAVADGLLGLVGSALRRPLALTESILRQLIREDSERPKFDIYPGATEHVDESFTAPPDPRTSVRSMVQEMLERSVRQSPAQAETANYKRLLLALVPDEVRIINALADGRPRPIIHVGIGSPGSVDRRLLNYATTIGTDAGIRLPRAVTSYVQHLETLGLVDIGPEDDSLREQYEILETYEEIEAADKSATADSIIGKLKMKSEKHIKRSITLSELGRALWNAADPDTYDYQVPDQRDEPTPDHR</sequence>
<evidence type="ECO:0000313" key="3">
    <source>
        <dbReference type="Proteomes" id="UP000535543"/>
    </source>
</evidence>
<reference evidence="2 3" key="2">
    <citation type="submission" date="2020-06" db="EMBL/GenBank/DDBJ databases">
        <title>Antribacter stalactiti gen. nov., sp. nov., a new member of the family Nacardiaceae isolated from a cave.</title>
        <authorList>
            <person name="Kim I.S."/>
        </authorList>
    </citation>
    <scope>NUCLEOTIDE SEQUENCE [LARGE SCALE GENOMIC DNA]</scope>
    <source>
        <strain evidence="2 3">YC2-7</strain>
    </source>
</reference>
<dbReference type="InterPro" id="IPR025506">
    <property type="entry name" value="Abi_alpha"/>
</dbReference>
<dbReference type="RefSeq" id="WP_169584408.1">
    <property type="nucleotide sequence ID" value="NZ_VCQU01000001.1"/>
</dbReference>
<dbReference type="Pfam" id="PF14337">
    <property type="entry name" value="Abi_alpha"/>
    <property type="match status" value="1"/>
</dbReference>
<evidence type="ECO:0000256" key="1">
    <source>
        <dbReference type="SAM" id="MobiDB-lite"/>
    </source>
</evidence>
<dbReference type="Gene3D" id="3.30.110.190">
    <property type="match status" value="1"/>
</dbReference>
<evidence type="ECO:0000313" key="2">
    <source>
        <dbReference type="EMBL" id="NMN93708.1"/>
    </source>
</evidence>
<proteinExistence type="predicted"/>
<organism evidence="2 3">
    <name type="scientific">Antrihabitans stalactiti</name>
    <dbReference type="NCBI Taxonomy" id="2584121"/>
    <lineage>
        <taxon>Bacteria</taxon>
        <taxon>Bacillati</taxon>
        <taxon>Actinomycetota</taxon>
        <taxon>Actinomycetes</taxon>
        <taxon>Mycobacteriales</taxon>
        <taxon>Nocardiaceae</taxon>
        <taxon>Antrihabitans</taxon>
    </lineage>
</organism>
<dbReference type="AlphaFoldDB" id="A0A848K8I1"/>
<keyword evidence="3" id="KW-1185">Reference proteome</keyword>
<feature type="region of interest" description="Disordered" evidence="1">
    <location>
        <begin position="240"/>
        <end position="259"/>
    </location>
</feature>
<dbReference type="Proteomes" id="UP000535543">
    <property type="component" value="Unassembled WGS sequence"/>
</dbReference>
<name>A0A848K8I1_9NOCA</name>
<feature type="compositionally biased region" description="Basic and acidic residues" evidence="1">
    <location>
        <begin position="249"/>
        <end position="259"/>
    </location>
</feature>
<comment type="caution">
    <text evidence="2">The sequence shown here is derived from an EMBL/GenBank/DDBJ whole genome shotgun (WGS) entry which is preliminary data.</text>
</comment>
<reference evidence="2 3" key="1">
    <citation type="submission" date="2019-05" db="EMBL/GenBank/DDBJ databases">
        <authorList>
            <person name="Lee S.D."/>
        </authorList>
    </citation>
    <scope>NUCLEOTIDE SEQUENCE [LARGE SCALE GENOMIC DNA]</scope>
    <source>
        <strain evidence="2 3">YC2-7</strain>
    </source>
</reference>
<dbReference type="EMBL" id="VCQU01000001">
    <property type="protein sequence ID" value="NMN93708.1"/>
    <property type="molecule type" value="Genomic_DNA"/>
</dbReference>
<gene>
    <name evidence="2" type="ORF">FGL95_01475</name>
</gene>